<feature type="compositionally biased region" description="Low complexity" evidence="2">
    <location>
        <begin position="114"/>
        <end position="132"/>
    </location>
</feature>
<dbReference type="PANTHER" id="PTHR45615">
    <property type="entry name" value="MYOSIN HEAVY CHAIN, NON-MUSCLE"/>
    <property type="match status" value="1"/>
</dbReference>
<feature type="region of interest" description="Disordered" evidence="2">
    <location>
        <begin position="1773"/>
        <end position="1808"/>
    </location>
</feature>
<feature type="compositionally biased region" description="Low complexity" evidence="2">
    <location>
        <begin position="1292"/>
        <end position="1301"/>
    </location>
</feature>
<gene>
    <name evidence="3" type="ORF">VaNZ11_001255</name>
</gene>
<dbReference type="Proteomes" id="UP001165090">
    <property type="component" value="Unassembled WGS sequence"/>
</dbReference>
<feature type="compositionally biased region" description="Low complexity" evidence="2">
    <location>
        <begin position="1797"/>
        <end position="1808"/>
    </location>
</feature>
<feature type="compositionally biased region" description="Gly residues" evidence="2">
    <location>
        <begin position="1677"/>
        <end position="1688"/>
    </location>
</feature>
<feature type="compositionally biased region" description="Polar residues" evidence="2">
    <location>
        <begin position="212"/>
        <end position="221"/>
    </location>
</feature>
<feature type="compositionally biased region" description="Gly residues" evidence="2">
    <location>
        <begin position="192"/>
        <end position="203"/>
    </location>
</feature>
<feature type="coiled-coil region" evidence="1">
    <location>
        <begin position="489"/>
        <end position="516"/>
    </location>
</feature>
<feature type="region of interest" description="Disordered" evidence="2">
    <location>
        <begin position="789"/>
        <end position="809"/>
    </location>
</feature>
<feature type="region of interest" description="Disordered" evidence="2">
    <location>
        <begin position="1662"/>
        <end position="1695"/>
    </location>
</feature>
<feature type="compositionally biased region" description="Low complexity" evidence="2">
    <location>
        <begin position="1141"/>
        <end position="1163"/>
    </location>
</feature>
<feature type="region of interest" description="Disordered" evidence="2">
    <location>
        <begin position="1270"/>
        <end position="1304"/>
    </location>
</feature>
<feature type="compositionally biased region" description="Polar residues" evidence="2">
    <location>
        <begin position="541"/>
        <end position="551"/>
    </location>
</feature>
<accession>A0ABQ5RQ60</accession>
<feature type="coiled-coil region" evidence="1">
    <location>
        <begin position="875"/>
        <end position="927"/>
    </location>
</feature>
<feature type="region of interest" description="Disordered" evidence="2">
    <location>
        <begin position="675"/>
        <end position="702"/>
    </location>
</feature>
<feature type="compositionally biased region" description="Low complexity" evidence="2">
    <location>
        <begin position="1221"/>
        <end position="1243"/>
    </location>
</feature>
<evidence type="ECO:0000256" key="1">
    <source>
        <dbReference type="SAM" id="Coils"/>
    </source>
</evidence>
<keyword evidence="4" id="KW-1185">Reference proteome</keyword>
<proteinExistence type="predicted"/>
<dbReference type="PANTHER" id="PTHR45615:SF66">
    <property type="entry name" value="CARD DOMAIN-CONTAINING PROTEIN"/>
    <property type="match status" value="1"/>
</dbReference>
<keyword evidence="1" id="KW-0175">Coiled coil</keyword>
<organism evidence="3 4">
    <name type="scientific">Volvox africanus</name>
    <dbReference type="NCBI Taxonomy" id="51714"/>
    <lineage>
        <taxon>Eukaryota</taxon>
        <taxon>Viridiplantae</taxon>
        <taxon>Chlorophyta</taxon>
        <taxon>core chlorophytes</taxon>
        <taxon>Chlorophyceae</taxon>
        <taxon>CS clade</taxon>
        <taxon>Chlamydomonadales</taxon>
        <taxon>Volvocaceae</taxon>
        <taxon>Volvox</taxon>
    </lineage>
</organism>
<name>A0ABQ5RQ60_9CHLO</name>
<protein>
    <submittedName>
        <fullName evidence="3">Uncharacterized protein</fullName>
    </submittedName>
</protein>
<dbReference type="EMBL" id="BSDZ01000004">
    <property type="protein sequence ID" value="GLI59389.1"/>
    <property type="molecule type" value="Genomic_DNA"/>
</dbReference>
<feature type="region of interest" description="Disordered" evidence="2">
    <location>
        <begin position="281"/>
        <end position="356"/>
    </location>
</feature>
<reference evidence="3 4" key="1">
    <citation type="journal article" date="2023" name="IScience">
        <title>Expanded male sex-determining region conserved during the evolution of homothallism in the green alga Volvox.</title>
        <authorList>
            <person name="Yamamoto K."/>
            <person name="Matsuzaki R."/>
            <person name="Mahakham W."/>
            <person name="Heman W."/>
            <person name="Sekimoto H."/>
            <person name="Kawachi M."/>
            <person name="Minakuchi Y."/>
            <person name="Toyoda A."/>
            <person name="Nozaki H."/>
        </authorList>
    </citation>
    <scope>NUCLEOTIDE SEQUENCE [LARGE SCALE GENOMIC DNA]</scope>
    <source>
        <strain evidence="3 4">NIES-4468</strain>
    </source>
</reference>
<feature type="region of interest" description="Disordered" evidence="2">
    <location>
        <begin position="1141"/>
        <end position="1173"/>
    </location>
</feature>
<feature type="region of interest" description="Disordered" evidence="2">
    <location>
        <begin position="529"/>
        <end position="604"/>
    </location>
</feature>
<sequence length="1808" mass="182299">MMSGVIPTVLSPARVSHALASVGPPAGSGGLRISSTDPLTPGNGIDTQQNGGGRAKSTSPSRAAATAFPISAISASSPLTADASQATTVPSPAAPYLTTPIHGPSGTTIIPIYRASGSGTGESSSAATSARSLNGRRPQTARSFRSRPDSPKTAGGRVLPAPDSSSASLSTAYGAYGGGGVLASPLQRALGSNGGNTRGSRGGLGRDRSFAGSVSSTTGQLRPQHGSLSGGFGSGLESMGAAVGGLARGGPMGLQPAPGTAGGIDIARLVAIQRLLDEYDSDDAADPGVTSPRAEGSSYRHRSDSAGGDSTRPQGSDSGSGTGSASGLRTIASLRSRKDMQHWQPSVSTAKGSLEEHQQRLRERADVTLHLKRWTEQVLEDARRAAEGGTSGRANEIVRAASVRFKDVPEDQGPSLTAALGEYLDPEQELDDEEERRMEALMALPPNPRGLGTQLRAHFMAVVEEEVNKKFDVMRNKWEAEKGIEAEELRELRESYRDLRRMHMETKEALDKANTRMDVMRLQMKATASISKTGKEGGSAATDTDTNTKSSLRGHRSSTHDGSEGKAGGKAGKGAGGHAAHTGDGGGAASPSPSPSGGYGHEDELHDKLRSIGSRRATSPTGDGSGATPGTAELQQQLKVHAESAMTLNRKLQDAEQQLLKLKLDKASLENQLTAARARGASPEPDSAAGTGPTGGGAGASAGKYDADVQIFKLKQEKASLEQQLAAAKAKSSGKVGAKGSSGGGSARSGSTSRALTAASAGKGAAASKTAELTADVERLQIELAAAKREAANSTKEAMERRMELQKAKDDLATTQKTLEMALQQIAGVKEAISQEKDRADKAVAAAEAAAAAQAQAEANAAAANSAVAAALIKRSAATGEVQELVERLEKERDAAVTAAAELRQQVRELSQSLGRQAEDVMQLREQLLQRQLEKPAPNAAPADAEVPPEVPPAASQPPPPAPGPPPVVAAAAGGIIPPMESKVTAAAMAAMQSLGLPLRPAPVAARRRPTSALGPGGSAGAGAFEGAVGVAAAAAAAAALVPAVLEVLQHRVPDMVMSLGGELEAGSAAAAPAEQPLADADGGGAASVNAAAAAAAAAAATLRESGNAAAAAAAGATAAAPIIASTFVDLVRAELMHSDANASAPGSGAAAAETATAGRSTAPSRPETIMAGATPGENLVSEQLDQLSALGSDRLYVFRRATPPTVVTPASAGGPSVSFADDSASPSPAATTPAGAADGVTGDRFSPPPAVVVDEVTFYPLGMRESLRTTRRSGAHSTILSGGHDLPPSPQRQTPSTPLPHHTPYFDAAAAAVAAAAADLIPQTVSVSVQSSRRTLVSSAVTAAARRRRSAFAQLHSNYLTPAVAAGSPPVLDPHSPHSTVLDWPIDEEGDGAAAEMAVTTAAAGGSSTGNRIHMIRSGGYYRDAADGALQDGYASVYVDPELASVLHVERVSPAAARAAGAGRGAISPEALGPSLRDRALSTLQAPEPLPAPLQRPQSAAVRTLDAARQFILQHGNGGGGRYSHPPHSLSAVLPPVAGAMPAAAAAAAAEAPGPAPAEGGGTSAAQPQQPGQLPLGLLMSGVKVRAVPANPQKGVQLSARLRAPRQPSARGVFGRSQAESVRFEDDEAAAAAGPSVSGRLVPGSGLGPAIREMQLHMGPQGGASSATYLVPSDPAGGGGGGGGHAGSGDLELPASGPELAALARGLMAAQERAVRELEEAMSNRRELAEEVLTSRQQWLDEARRARALEKELEGVRAVLVSLGIGAMSPGSAGGGGAPLAPPLLRASGVMGASTSGLPSLPSGGSP</sequence>
<feature type="compositionally biased region" description="Low complexity" evidence="2">
    <location>
        <begin position="1565"/>
        <end position="1576"/>
    </location>
</feature>
<feature type="region of interest" description="Disordered" evidence="2">
    <location>
        <begin position="936"/>
        <end position="967"/>
    </location>
</feature>
<evidence type="ECO:0000313" key="3">
    <source>
        <dbReference type="EMBL" id="GLI59389.1"/>
    </source>
</evidence>
<feature type="compositionally biased region" description="Low complexity" evidence="2">
    <location>
        <begin position="748"/>
        <end position="770"/>
    </location>
</feature>
<feature type="region of interest" description="Disordered" evidence="2">
    <location>
        <begin position="1206"/>
        <end position="1243"/>
    </location>
</feature>
<feature type="coiled-coil region" evidence="1">
    <location>
        <begin position="1702"/>
        <end position="1739"/>
    </location>
</feature>
<feature type="compositionally biased region" description="Gly residues" evidence="2">
    <location>
        <begin position="565"/>
        <end position="588"/>
    </location>
</feature>
<feature type="compositionally biased region" description="Pro residues" evidence="2">
    <location>
        <begin position="949"/>
        <end position="967"/>
    </location>
</feature>
<feature type="region of interest" description="Disordered" evidence="2">
    <location>
        <begin position="727"/>
        <end position="770"/>
    </location>
</feature>
<evidence type="ECO:0000256" key="2">
    <source>
        <dbReference type="SAM" id="MobiDB-lite"/>
    </source>
</evidence>
<feature type="region of interest" description="Disordered" evidence="2">
    <location>
        <begin position="24"/>
        <end position="63"/>
    </location>
</feature>
<feature type="region of interest" description="Disordered" evidence="2">
    <location>
        <begin position="1551"/>
        <end position="1576"/>
    </location>
</feature>
<feature type="region of interest" description="Disordered" evidence="2">
    <location>
        <begin position="189"/>
        <end position="233"/>
    </location>
</feature>
<evidence type="ECO:0000313" key="4">
    <source>
        <dbReference type="Proteomes" id="UP001165090"/>
    </source>
</evidence>
<feature type="compositionally biased region" description="Low complexity" evidence="2">
    <location>
        <begin position="727"/>
        <end position="739"/>
    </location>
</feature>
<comment type="caution">
    <text evidence="3">The sequence shown here is derived from an EMBL/GenBank/DDBJ whole genome shotgun (WGS) entry which is preliminary data.</text>
</comment>
<feature type="compositionally biased region" description="Low complexity" evidence="2">
    <location>
        <begin position="936"/>
        <end position="948"/>
    </location>
</feature>
<feature type="region of interest" description="Disordered" evidence="2">
    <location>
        <begin position="112"/>
        <end position="167"/>
    </location>
</feature>